<dbReference type="PANTHER" id="PTHR22807:SF61">
    <property type="entry name" value="NOL1_NOP2_SUN FAMILY PROTEIN _ ANTITERMINATION NUSB DOMAIN-CONTAINING PROTEIN"/>
    <property type="match status" value="1"/>
</dbReference>
<dbReference type="InterPro" id="IPR035926">
    <property type="entry name" value="NusB-like_sf"/>
</dbReference>
<dbReference type="PANTHER" id="PTHR22807">
    <property type="entry name" value="NOP2 YEAST -RELATED NOL1/NOP2/FMU SUN DOMAIN-CONTAINING"/>
    <property type="match status" value="1"/>
</dbReference>
<evidence type="ECO:0000256" key="1">
    <source>
        <dbReference type="ARBA" id="ARBA00007494"/>
    </source>
</evidence>
<dbReference type="PROSITE" id="PS01153">
    <property type="entry name" value="NOL1_NOP2_SUN"/>
    <property type="match status" value="1"/>
</dbReference>
<keyword evidence="3 6" id="KW-0808">Transferase</keyword>
<feature type="active site" description="Nucleophile" evidence="6">
    <location>
        <position position="346"/>
    </location>
</feature>
<evidence type="ECO:0000256" key="3">
    <source>
        <dbReference type="ARBA" id="ARBA00022679"/>
    </source>
</evidence>
<dbReference type="SUPFAM" id="SSF48013">
    <property type="entry name" value="NusB-like"/>
    <property type="match status" value="1"/>
</dbReference>
<evidence type="ECO:0000313" key="10">
    <source>
        <dbReference type="Proteomes" id="UP001208938"/>
    </source>
</evidence>
<dbReference type="SUPFAM" id="SSF53335">
    <property type="entry name" value="S-adenosyl-L-methionine-dependent methyltransferases"/>
    <property type="match status" value="1"/>
</dbReference>
<dbReference type="EMBL" id="JAPDFL010000001">
    <property type="protein sequence ID" value="MCW1931301.1"/>
    <property type="molecule type" value="Genomic_DNA"/>
</dbReference>
<gene>
    <name evidence="9" type="ORF">OKW52_03210</name>
</gene>
<evidence type="ECO:0000256" key="5">
    <source>
        <dbReference type="ARBA" id="ARBA00022884"/>
    </source>
</evidence>
<proteinExistence type="inferred from homology"/>
<dbReference type="InterPro" id="IPR049560">
    <property type="entry name" value="MeTrfase_RsmB-F_NOP2_cat"/>
</dbReference>
<dbReference type="PRINTS" id="PR02008">
    <property type="entry name" value="RCMTFAMILY"/>
</dbReference>
<evidence type="ECO:0000256" key="4">
    <source>
        <dbReference type="ARBA" id="ARBA00022691"/>
    </source>
</evidence>
<accession>A0ABT3GUT7</accession>
<dbReference type="PROSITE" id="PS51686">
    <property type="entry name" value="SAM_MT_RSMB_NOP"/>
    <property type="match status" value="1"/>
</dbReference>
<feature type="compositionally biased region" description="Basic and acidic residues" evidence="7">
    <location>
        <begin position="385"/>
        <end position="395"/>
    </location>
</feature>
<feature type="domain" description="SAM-dependent MTase RsmB/NOP-type" evidence="8">
    <location>
        <begin position="126"/>
        <end position="413"/>
    </location>
</feature>
<dbReference type="Gene3D" id="3.40.50.150">
    <property type="entry name" value="Vaccinia Virus protein VP39"/>
    <property type="match status" value="1"/>
</dbReference>
<feature type="binding site" evidence="6">
    <location>
        <position position="251"/>
    </location>
    <ligand>
        <name>S-adenosyl-L-methionine</name>
        <dbReference type="ChEBI" id="CHEBI:59789"/>
    </ligand>
</feature>
<evidence type="ECO:0000259" key="8">
    <source>
        <dbReference type="PROSITE" id="PS51686"/>
    </source>
</evidence>
<dbReference type="InterPro" id="IPR006027">
    <property type="entry name" value="NusB_RsmB_TIM44"/>
</dbReference>
<feature type="binding site" evidence="6">
    <location>
        <begin position="230"/>
        <end position="236"/>
    </location>
    <ligand>
        <name>S-adenosyl-L-methionine</name>
        <dbReference type="ChEBI" id="CHEBI:59789"/>
    </ligand>
</feature>
<keyword evidence="2 6" id="KW-0489">Methyltransferase</keyword>
<protein>
    <submittedName>
        <fullName evidence="9">Methyltransferase domain-containing protein</fullName>
    </submittedName>
</protein>
<feature type="binding site" evidence="6">
    <location>
        <position position="293"/>
    </location>
    <ligand>
        <name>S-adenosyl-L-methionine</name>
        <dbReference type="ChEBI" id="CHEBI:59789"/>
    </ligand>
</feature>
<comment type="similarity">
    <text evidence="1 6">Belongs to the class I-like SAM-binding methyltransferase superfamily. RsmB/NOP family.</text>
</comment>
<evidence type="ECO:0000256" key="7">
    <source>
        <dbReference type="SAM" id="MobiDB-lite"/>
    </source>
</evidence>
<keyword evidence="5 6" id="KW-0694">RNA-binding</keyword>
<keyword evidence="4 6" id="KW-0949">S-adenosyl-L-methionine</keyword>
<dbReference type="Proteomes" id="UP001208938">
    <property type="component" value="Unassembled WGS sequence"/>
</dbReference>
<sequence length="415" mass="43889">MPQPQADPRQLAALLVAGVVEGGMLSEIPLPQAEPAVRARAQRLALTALRNFARTETVLKPWLRREPQPEVMAALRVGTVEMLELGAPPHGVVNATVKALRASREFGAAAGMANAVLRRASEFEGWAELPQQKLPGWLRRRLRAVYGEEGVQAIETAHQAGAALDLTVKPGASAPEGAEPVGGSWRLPLGGQVSALPGFATGDWWVQDAAAALPATLLAVQPGETVLDLCAAPGGKTMQLAAAGAQVTALDLSEPRLTRLRENLARTGLSAEIVCADALHWTPPALVDAVLLDAPCSATGTIRRHPDLPFVRKPADVEELTKLQADLLDRALGFLKPGGRLVYCTCSLLPDEGEAQIAAALTRHPGLRTDTPALPLGRATAEGGWRTRPDDKTGPDDQSGGIDGFYMALLRHDPV</sequence>
<comment type="caution">
    <text evidence="9">The sequence shown here is derived from an EMBL/GenBank/DDBJ whole genome shotgun (WGS) entry which is preliminary data.</text>
</comment>
<evidence type="ECO:0000256" key="6">
    <source>
        <dbReference type="PROSITE-ProRule" id="PRU01023"/>
    </source>
</evidence>
<dbReference type="InterPro" id="IPR023267">
    <property type="entry name" value="RCMT"/>
</dbReference>
<dbReference type="GO" id="GO:0032259">
    <property type="term" value="P:methylation"/>
    <property type="evidence" value="ECO:0007669"/>
    <property type="project" value="UniProtKB-KW"/>
</dbReference>
<dbReference type="GO" id="GO:0008168">
    <property type="term" value="F:methyltransferase activity"/>
    <property type="evidence" value="ECO:0007669"/>
    <property type="project" value="UniProtKB-KW"/>
</dbReference>
<dbReference type="InterPro" id="IPR029063">
    <property type="entry name" value="SAM-dependent_MTases_sf"/>
</dbReference>
<evidence type="ECO:0000313" key="9">
    <source>
        <dbReference type="EMBL" id="MCW1931301.1"/>
    </source>
</evidence>
<keyword evidence="10" id="KW-1185">Reference proteome</keyword>
<feature type="region of interest" description="Disordered" evidence="7">
    <location>
        <begin position="368"/>
        <end position="403"/>
    </location>
</feature>
<name>A0ABT3GUT7_9RHOB</name>
<dbReference type="InterPro" id="IPR018314">
    <property type="entry name" value="RsmB/NOL1/NOP2-like_CS"/>
</dbReference>
<reference evidence="9 10" key="1">
    <citation type="submission" date="2022-10" db="EMBL/GenBank/DDBJ databases">
        <title>Pararhodobacter sp. nov., isolated from marine algae.</title>
        <authorList>
            <person name="Choi B.J."/>
            <person name="Kim J.M."/>
            <person name="Lee J.K."/>
            <person name="Choi D.G."/>
            <person name="Jeon C.O."/>
        </authorList>
    </citation>
    <scope>NUCLEOTIDE SEQUENCE [LARGE SCALE GENOMIC DNA]</scope>
    <source>
        <strain evidence="9 10">ZQ420</strain>
    </source>
</reference>
<dbReference type="Gene3D" id="1.10.940.10">
    <property type="entry name" value="NusB-like"/>
    <property type="match status" value="1"/>
</dbReference>
<dbReference type="RefSeq" id="WP_264504427.1">
    <property type="nucleotide sequence ID" value="NZ_JAPDFL010000001.1"/>
</dbReference>
<feature type="binding site" evidence="6">
    <location>
        <position position="277"/>
    </location>
    <ligand>
        <name>S-adenosyl-L-methionine</name>
        <dbReference type="ChEBI" id="CHEBI:59789"/>
    </ligand>
</feature>
<evidence type="ECO:0000256" key="2">
    <source>
        <dbReference type="ARBA" id="ARBA00022603"/>
    </source>
</evidence>
<dbReference type="CDD" id="cd02440">
    <property type="entry name" value="AdoMet_MTases"/>
    <property type="match status" value="1"/>
</dbReference>
<dbReference type="Pfam" id="PF01029">
    <property type="entry name" value="NusB"/>
    <property type="match status" value="1"/>
</dbReference>
<organism evidence="9 10">
    <name type="scientific">Pararhodobacter zhoushanensis</name>
    <dbReference type="NCBI Taxonomy" id="2479545"/>
    <lineage>
        <taxon>Bacteria</taxon>
        <taxon>Pseudomonadati</taxon>
        <taxon>Pseudomonadota</taxon>
        <taxon>Alphaproteobacteria</taxon>
        <taxon>Rhodobacterales</taxon>
        <taxon>Paracoccaceae</taxon>
        <taxon>Pararhodobacter</taxon>
    </lineage>
</organism>
<dbReference type="InterPro" id="IPR001678">
    <property type="entry name" value="MeTrfase_RsmB-F_NOP2_dom"/>
</dbReference>
<dbReference type="Pfam" id="PF01189">
    <property type="entry name" value="Methyltr_RsmB-F"/>
    <property type="match status" value="1"/>
</dbReference>